<evidence type="ECO:0000256" key="1">
    <source>
        <dbReference type="ARBA" id="ARBA00022987"/>
    </source>
</evidence>
<sequence>MAWYAYCIAEQEALHNGLRARRPFAFSNIRGIQQAAVLAYPSGDFAVVVSEYTPGAQLTQQTIVEHARVVSECFRISTVLPFKFGTIFETDDALRRAVRTNRKTFLDSVAKLRGKAEMHIKVSLKDGSLQEIFNDGGLPATVGSDYLMKLRDRAARERERQTKARALSLQVNKLFSPLEEEISCKKIESGGIILDIAHLIDSKSVEKYQNRLSSASRQFKNCEVSVSGPWPPYHFLPGKLRTVNNQSN</sequence>
<keyword evidence="1" id="KW-0304">Gas vesicle</keyword>
<dbReference type="InterPro" id="IPR009430">
    <property type="entry name" value="GvpL/GvpF"/>
</dbReference>
<dbReference type="PANTHER" id="PTHR36852">
    <property type="entry name" value="PROTEIN GVPL 2"/>
    <property type="match status" value="1"/>
</dbReference>
<name>Q1IJ18_KORVE</name>
<dbReference type="Pfam" id="PF06386">
    <property type="entry name" value="GvpL_GvpF"/>
    <property type="match status" value="1"/>
</dbReference>
<organism evidence="4 5">
    <name type="scientific">Koribacter versatilis (strain Ellin345)</name>
    <dbReference type="NCBI Taxonomy" id="204669"/>
    <lineage>
        <taxon>Bacteria</taxon>
        <taxon>Pseudomonadati</taxon>
        <taxon>Acidobacteriota</taxon>
        <taxon>Terriglobia</taxon>
        <taxon>Terriglobales</taxon>
        <taxon>Candidatus Korobacteraceae</taxon>
        <taxon>Candidatus Korobacter</taxon>
    </lineage>
</organism>
<keyword evidence="5" id="KW-1185">Reference proteome</keyword>
<protein>
    <submittedName>
        <fullName evidence="4">Gas vesicle synthesis GvpLGvpF</fullName>
    </submittedName>
</protein>
<dbReference type="EMBL" id="CP000360">
    <property type="protein sequence ID" value="ABF43132.1"/>
    <property type="molecule type" value="Genomic_DNA"/>
</dbReference>
<dbReference type="HOGENOM" id="CLU_065736_3_1_0"/>
<dbReference type="KEGG" id="aba:Acid345_4132"/>
<evidence type="ECO:0000256" key="2">
    <source>
        <dbReference type="ARBA" id="ARBA00035108"/>
    </source>
</evidence>
<dbReference type="GO" id="GO:0031412">
    <property type="term" value="P:gas vesicle organization"/>
    <property type="evidence" value="ECO:0007669"/>
    <property type="project" value="InterPro"/>
</dbReference>
<dbReference type="STRING" id="204669.Acid345_4132"/>
<proteinExistence type="inferred from homology"/>
<dbReference type="GO" id="GO:0031411">
    <property type="term" value="C:gas vesicle"/>
    <property type="evidence" value="ECO:0007669"/>
    <property type="project" value="UniProtKB-SubCell"/>
</dbReference>
<evidence type="ECO:0000256" key="3">
    <source>
        <dbReference type="ARBA" id="ARBA00035643"/>
    </source>
</evidence>
<dbReference type="PANTHER" id="PTHR36852:SF1">
    <property type="entry name" value="PROTEIN GVPL 2"/>
    <property type="match status" value="1"/>
</dbReference>
<dbReference type="Proteomes" id="UP000002432">
    <property type="component" value="Chromosome"/>
</dbReference>
<comment type="similarity">
    <text evidence="3">Belongs to the gas vesicle GvpF/GvpL family.</text>
</comment>
<dbReference type="eggNOG" id="ENOG502ZAG7">
    <property type="taxonomic scope" value="Bacteria"/>
</dbReference>
<dbReference type="AlphaFoldDB" id="Q1IJ18"/>
<comment type="subcellular location">
    <subcellularLocation>
        <location evidence="2">Gas vesicle</location>
    </subcellularLocation>
</comment>
<evidence type="ECO:0000313" key="5">
    <source>
        <dbReference type="Proteomes" id="UP000002432"/>
    </source>
</evidence>
<accession>Q1IJ18</accession>
<dbReference type="OrthoDB" id="144737at2"/>
<reference evidence="4 5" key="1">
    <citation type="journal article" date="2009" name="Appl. Environ. Microbiol.">
        <title>Three genomes from the phylum Acidobacteria provide insight into the lifestyles of these microorganisms in soils.</title>
        <authorList>
            <person name="Ward N.L."/>
            <person name="Challacombe J.F."/>
            <person name="Janssen P.H."/>
            <person name="Henrissat B."/>
            <person name="Coutinho P.M."/>
            <person name="Wu M."/>
            <person name="Xie G."/>
            <person name="Haft D.H."/>
            <person name="Sait M."/>
            <person name="Badger J."/>
            <person name="Barabote R.D."/>
            <person name="Bradley B."/>
            <person name="Brettin T.S."/>
            <person name="Brinkac L.M."/>
            <person name="Bruce D."/>
            <person name="Creasy T."/>
            <person name="Daugherty S.C."/>
            <person name="Davidsen T.M."/>
            <person name="DeBoy R.T."/>
            <person name="Detter J.C."/>
            <person name="Dodson R.J."/>
            <person name="Durkin A.S."/>
            <person name="Ganapathy A."/>
            <person name="Gwinn-Giglio M."/>
            <person name="Han C.S."/>
            <person name="Khouri H."/>
            <person name="Kiss H."/>
            <person name="Kothari S.P."/>
            <person name="Madupu R."/>
            <person name="Nelson K.E."/>
            <person name="Nelson W.C."/>
            <person name="Paulsen I."/>
            <person name="Penn K."/>
            <person name="Ren Q."/>
            <person name="Rosovitz M.J."/>
            <person name="Selengut J.D."/>
            <person name="Shrivastava S."/>
            <person name="Sullivan S.A."/>
            <person name="Tapia R."/>
            <person name="Thompson L.S."/>
            <person name="Watkins K.L."/>
            <person name="Yang Q."/>
            <person name="Yu C."/>
            <person name="Zafar N."/>
            <person name="Zhou L."/>
            <person name="Kuske C.R."/>
        </authorList>
    </citation>
    <scope>NUCLEOTIDE SEQUENCE [LARGE SCALE GENOMIC DNA]</scope>
    <source>
        <strain evidence="4 5">Ellin345</strain>
    </source>
</reference>
<dbReference type="EnsemblBacteria" id="ABF43132">
    <property type="protein sequence ID" value="ABF43132"/>
    <property type="gene ID" value="Acid345_4132"/>
</dbReference>
<evidence type="ECO:0000313" key="4">
    <source>
        <dbReference type="EMBL" id="ABF43132.1"/>
    </source>
</evidence>
<gene>
    <name evidence="4" type="ordered locus">Acid345_4132</name>
</gene>
<dbReference type="RefSeq" id="WP_011524931.1">
    <property type="nucleotide sequence ID" value="NC_008009.1"/>
</dbReference>